<name>A0ACC1AVG1_9ROSI</name>
<accession>A0ACC1AVG1</accession>
<comment type="caution">
    <text evidence="1">The sequence shown here is derived from an EMBL/GenBank/DDBJ whole genome shotgun (WGS) entry which is preliminary data.</text>
</comment>
<reference evidence="2" key="1">
    <citation type="journal article" date="2023" name="G3 (Bethesda)">
        <title>Genome assembly and association tests identify interacting loci associated with vigor, precocity, and sex in interspecific pistachio rootstocks.</title>
        <authorList>
            <person name="Palmer W."/>
            <person name="Jacygrad E."/>
            <person name="Sagayaradj S."/>
            <person name="Cavanaugh K."/>
            <person name="Han R."/>
            <person name="Bertier L."/>
            <person name="Beede B."/>
            <person name="Kafkas S."/>
            <person name="Golino D."/>
            <person name="Preece J."/>
            <person name="Michelmore R."/>
        </authorList>
    </citation>
    <scope>NUCLEOTIDE SEQUENCE [LARGE SCALE GENOMIC DNA]</scope>
</reference>
<dbReference type="EMBL" id="CM047904">
    <property type="protein sequence ID" value="KAJ0090643.1"/>
    <property type="molecule type" value="Genomic_DNA"/>
</dbReference>
<evidence type="ECO:0000313" key="1">
    <source>
        <dbReference type="EMBL" id="KAJ0090643.1"/>
    </source>
</evidence>
<keyword evidence="2" id="KW-1185">Reference proteome</keyword>
<gene>
    <name evidence="1" type="ORF">Patl1_14406</name>
</gene>
<protein>
    <submittedName>
        <fullName evidence="1">Uncharacterized protein</fullName>
    </submittedName>
</protein>
<evidence type="ECO:0000313" key="2">
    <source>
        <dbReference type="Proteomes" id="UP001164250"/>
    </source>
</evidence>
<sequence>MAIQRSVLLIIGLVISSCFFSVAFAVSGTATYYTTYVPSACYGNEDQGVMIAAASDVLWENGAACGRMYRVTCTGATNGVPEPCTGANVTVKIVDYCPGCQGTLDLSQQAFAQIANLVAGIINIDYTQ</sequence>
<proteinExistence type="predicted"/>
<dbReference type="Proteomes" id="UP001164250">
    <property type="component" value="Chromosome 8"/>
</dbReference>
<organism evidence="1 2">
    <name type="scientific">Pistacia atlantica</name>
    <dbReference type="NCBI Taxonomy" id="434234"/>
    <lineage>
        <taxon>Eukaryota</taxon>
        <taxon>Viridiplantae</taxon>
        <taxon>Streptophyta</taxon>
        <taxon>Embryophyta</taxon>
        <taxon>Tracheophyta</taxon>
        <taxon>Spermatophyta</taxon>
        <taxon>Magnoliopsida</taxon>
        <taxon>eudicotyledons</taxon>
        <taxon>Gunneridae</taxon>
        <taxon>Pentapetalae</taxon>
        <taxon>rosids</taxon>
        <taxon>malvids</taxon>
        <taxon>Sapindales</taxon>
        <taxon>Anacardiaceae</taxon>
        <taxon>Pistacia</taxon>
    </lineage>
</organism>